<name>A0AAN7ZY45_9SACH</name>
<dbReference type="InterPro" id="IPR014876">
    <property type="entry name" value="DEK_C"/>
</dbReference>
<protein>
    <recommendedName>
        <fullName evidence="6">DM2 domain-containing protein</fullName>
    </recommendedName>
</protein>
<feature type="region of interest" description="Disordered" evidence="1">
    <location>
        <begin position="92"/>
        <end position="132"/>
    </location>
</feature>
<dbReference type="SUPFAM" id="SSF47592">
    <property type="entry name" value="SWIB/MDM2 domain"/>
    <property type="match status" value="1"/>
</dbReference>
<dbReference type="Gene3D" id="1.10.245.10">
    <property type="entry name" value="SWIB/MDM2 domain"/>
    <property type="match status" value="1"/>
</dbReference>
<dbReference type="CDD" id="cd10567">
    <property type="entry name" value="SWIB-MDM2_like"/>
    <property type="match status" value="1"/>
</dbReference>
<evidence type="ECO:0000256" key="1">
    <source>
        <dbReference type="SAM" id="MobiDB-lite"/>
    </source>
</evidence>
<accession>A0AAN7ZY45</accession>
<gene>
    <name evidence="4" type="ORF">RI543_002225</name>
</gene>
<evidence type="ECO:0008006" key="6">
    <source>
        <dbReference type="Google" id="ProtNLM"/>
    </source>
</evidence>
<dbReference type="Pfam" id="PF02201">
    <property type="entry name" value="SWIB"/>
    <property type="match status" value="1"/>
</dbReference>
<feature type="domain" description="DEK-C" evidence="3">
    <location>
        <begin position="2"/>
        <end position="57"/>
    </location>
</feature>
<reference evidence="5" key="1">
    <citation type="submission" date="2023-07" db="EMBL/GenBank/DDBJ databases">
        <title>A draft genome of Kazachstania heterogenica Y-27499.</title>
        <authorList>
            <person name="Donic C."/>
            <person name="Kralova J.S."/>
            <person name="Fidel L."/>
            <person name="Ben-Dor S."/>
            <person name="Jung S."/>
        </authorList>
    </citation>
    <scope>NUCLEOTIDE SEQUENCE [LARGE SCALE GENOMIC DNA]</scope>
    <source>
        <strain evidence="5">Y27499</strain>
    </source>
</reference>
<organism evidence="4 5">
    <name type="scientific">Arxiozyma heterogenica</name>
    <dbReference type="NCBI Taxonomy" id="278026"/>
    <lineage>
        <taxon>Eukaryota</taxon>
        <taxon>Fungi</taxon>
        <taxon>Dikarya</taxon>
        <taxon>Ascomycota</taxon>
        <taxon>Saccharomycotina</taxon>
        <taxon>Saccharomycetes</taxon>
        <taxon>Saccharomycetales</taxon>
        <taxon>Saccharomycetaceae</taxon>
        <taxon>Arxiozyma</taxon>
    </lineage>
</organism>
<comment type="caution">
    <text evidence="4">The sequence shown here is derived from an EMBL/GenBank/DDBJ whole genome shotgun (WGS) entry which is preliminary data.</text>
</comment>
<dbReference type="Proteomes" id="UP001306508">
    <property type="component" value="Unassembled WGS sequence"/>
</dbReference>
<evidence type="ECO:0000313" key="4">
    <source>
        <dbReference type="EMBL" id="KAK5780466.1"/>
    </source>
</evidence>
<dbReference type="EMBL" id="JAWIZZ010000041">
    <property type="protein sequence ID" value="KAK5780466.1"/>
    <property type="molecule type" value="Genomic_DNA"/>
</dbReference>
<proteinExistence type="predicted"/>
<dbReference type="SMART" id="SM00151">
    <property type="entry name" value="SWIB"/>
    <property type="match status" value="1"/>
</dbReference>
<sequence length="234" mass="27280">MDININKFLENIDALITTSNPDEVSPKKIRKCLEALYGIDLNSRRKELNKLVINRFNELTDHPKVLIPLHEWENIHKEIEQLRHEVSSKDKVLRINKNTSNGKHKSSDRKVTKSNKSKKRKKKGSSTNDIAVREDGTKKRGICWEDLGLSDELKHIIGDQPRPRTQVVKDIWSYIKEHNLQDPDNKKEIICDDKLRPIFGDKISMFKMHGKLSKHLTKMEDNHFEDDGNISEEK</sequence>
<dbReference type="Pfam" id="PF08766">
    <property type="entry name" value="DEK_C"/>
    <property type="match status" value="1"/>
</dbReference>
<evidence type="ECO:0000259" key="2">
    <source>
        <dbReference type="PROSITE" id="PS51925"/>
    </source>
</evidence>
<dbReference type="PROSITE" id="PS51998">
    <property type="entry name" value="DEK_C"/>
    <property type="match status" value="1"/>
</dbReference>
<dbReference type="InterPro" id="IPR003121">
    <property type="entry name" value="SWIB_MDM2_domain"/>
</dbReference>
<dbReference type="PROSITE" id="PS51925">
    <property type="entry name" value="SWIB_MDM2"/>
    <property type="match status" value="1"/>
</dbReference>
<evidence type="ECO:0000313" key="5">
    <source>
        <dbReference type="Proteomes" id="UP001306508"/>
    </source>
</evidence>
<keyword evidence="5" id="KW-1185">Reference proteome</keyword>
<dbReference type="InterPro" id="IPR036885">
    <property type="entry name" value="SWIB_MDM2_dom_sf"/>
</dbReference>
<evidence type="ECO:0000259" key="3">
    <source>
        <dbReference type="PROSITE" id="PS51998"/>
    </source>
</evidence>
<dbReference type="AlphaFoldDB" id="A0AAN7ZY45"/>
<dbReference type="SUPFAM" id="SSF109715">
    <property type="entry name" value="DEK C-terminal domain"/>
    <property type="match status" value="1"/>
</dbReference>
<feature type="domain" description="DM2" evidence="2">
    <location>
        <begin position="142"/>
        <end position="218"/>
    </location>
</feature>
<dbReference type="InterPro" id="IPR019835">
    <property type="entry name" value="SWIB_domain"/>
</dbReference>
<dbReference type="PANTHER" id="PTHR13844">
    <property type="entry name" value="SWI/SNF-RELATED MATRIX-ASSOCIATED ACTIN-DEPENDENT REGULATOR OF CHROMATIN SUBFAMILY D"/>
    <property type="match status" value="1"/>
</dbReference>
<feature type="compositionally biased region" description="Basic residues" evidence="1">
    <location>
        <begin position="102"/>
        <end position="124"/>
    </location>
</feature>